<keyword evidence="2 5" id="KW-0547">Nucleotide-binding</keyword>
<evidence type="ECO:0000256" key="3">
    <source>
        <dbReference type="ARBA" id="ARBA00022777"/>
    </source>
</evidence>
<evidence type="ECO:0000256" key="6">
    <source>
        <dbReference type="SAM" id="MobiDB-lite"/>
    </source>
</evidence>
<dbReference type="InterPro" id="IPR011990">
    <property type="entry name" value="TPR-like_helical_dom_sf"/>
</dbReference>
<keyword evidence="3 9" id="KW-0418">Kinase</keyword>
<dbReference type="GO" id="GO:0004674">
    <property type="term" value="F:protein serine/threonine kinase activity"/>
    <property type="evidence" value="ECO:0007669"/>
    <property type="project" value="UniProtKB-KW"/>
</dbReference>
<feature type="compositionally biased region" description="Low complexity" evidence="6">
    <location>
        <begin position="9"/>
        <end position="26"/>
    </location>
</feature>
<feature type="domain" description="Protein kinase" evidence="8">
    <location>
        <begin position="63"/>
        <end position="320"/>
    </location>
</feature>
<evidence type="ECO:0000256" key="2">
    <source>
        <dbReference type="ARBA" id="ARBA00022741"/>
    </source>
</evidence>
<keyword evidence="9" id="KW-0723">Serine/threonine-protein kinase</keyword>
<feature type="region of interest" description="Disordered" evidence="6">
    <location>
        <begin position="1"/>
        <end position="50"/>
    </location>
</feature>
<organism evidence="9 10">
    <name type="scientific">Pyxidicoccus parkwayensis</name>
    <dbReference type="NCBI Taxonomy" id="2813578"/>
    <lineage>
        <taxon>Bacteria</taxon>
        <taxon>Pseudomonadati</taxon>
        <taxon>Myxococcota</taxon>
        <taxon>Myxococcia</taxon>
        <taxon>Myxococcales</taxon>
        <taxon>Cystobacterineae</taxon>
        <taxon>Myxococcaceae</taxon>
        <taxon>Pyxidicoccus</taxon>
    </lineage>
</organism>
<evidence type="ECO:0000256" key="1">
    <source>
        <dbReference type="ARBA" id="ARBA00022679"/>
    </source>
</evidence>
<dbReference type="Gene3D" id="1.25.40.10">
    <property type="entry name" value="Tetratricopeptide repeat domain"/>
    <property type="match status" value="2"/>
</dbReference>
<feature type="binding site" evidence="5">
    <location>
        <position position="92"/>
    </location>
    <ligand>
        <name>ATP</name>
        <dbReference type="ChEBI" id="CHEBI:30616"/>
    </ligand>
</feature>
<evidence type="ECO:0000313" key="10">
    <source>
        <dbReference type="Proteomes" id="UP000662747"/>
    </source>
</evidence>
<dbReference type="Gene3D" id="1.10.510.10">
    <property type="entry name" value="Transferase(Phosphotransferase) domain 1"/>
    <property type="match status" value="1"/>
</dbReference>
<keyword evidence="7" id="KW-0812">Transmembrane</keyword>
<sequence length="1084" mass="117247">MAPNREESGAAGLEAGAPARGEAGPGTMTASVEAGPRLAPAPTPPLPGPEGLPALPEAVTGRYEILTLLGRGGMGAVYRARDRRLGREVALKLLFSGDGERLLREARAQARVEHEHACKIHEVGAEGGASYIAMQLVDGEPLDKLSAKLTVEEKARILRQVALALHEAHRLGLVHRDVKPSNILVERREDGALHPYLTDFGIAREAGEEGLTATGAIAGTPAFMAPEQARGEVRALDRRTDVYGLGATAFVLLGGRPPFEEPKPWELLPRIIAEDAPPLRRFAPELPADLEAIVARCLEKEPARRYPSARSLADDLQRFLDGEPVEARRLSRGLLLLRWARRRRAAVTLAAVALFAALLAAALWAEDRQRAAQRAELARELSEDVKEMELFLRTAYALPLHDVERERDTVRERLRGIETRMAAAGAAGAGPGHHALGRGYLALHEPERALAELQAAATAGYASPELDYALGLALGELYDRAVVLARRIDDDGQRRARLEALASEFAEPASRHLKAALAARLSSPAYVEGLIALREGRPEEALAKAEAAFAKAPWLYEARLLQGDARFALGSRFGHDAAFDYDRMMTDYRAAAEDYRAAADIARSDPRVHEAECRLWAQMMYASTARRDTLRSSHAEAVAACGRAIMASSRSAEARLDRAFLQASHAWLSATGKTDDKDPQPAIDDAISLATEAARRAPDEPLAPYVVGLASDTLAHHQNSLGLDSREAIGRAIAGYEGALRVDPQFLWALRDLASAYLQQAEAERFRGLDPISSLERTVELSERTAALDPRGLLSWSNQSAALLIEAEHLAGTGRNPSRTLARVRAAIETGRALAPDWPMAGYLAAYACWIEASYELLAGGNPTGALERGGAFVREAAQRSPGTPELLEVQGKLAAARAQGQLERGEDPSAAIDEARAAFQQYLAGWPWDTGIRVWRARVEVLGLRWLASRREVTATRVAAAAAPILELLVKSRIDPRPAQVLAELWSVQALSQADRGKPADEALRTGLRYAEEALALNPHMPAALAVQGELLLAQARVARSASERHQLAHAAAQALAAAVRENPLMERRLAALLRTATELGRE</sequence>
<dbReference type="CDD" id="cd14014">
    <property type="entry name" value="STKc_PknB_like"/>
    <property type="match status" value="1"/>
</dbReference>
<feature type="transmembrane region" description="Helical" evidence="7">
    <location>
        <begin position="345"/>
        <end position="365"/>
    </location>
</feature>
<dbReference type="InterPro" id="IPR000719">
    <property type="entry name" value="Prot_kinase_dom"/>
</dbReference>
<keyword evidence="7" id="KW-0472">Membrane</keyword>
<dbReference type="SUPFAM" id="SSF48452">
    <property type="entry name" value="TPR-like"/>
    <property type="match status" value="2"/>
</dbReference>
<accession>A0ABX7P9N5</accession>
<dbReference type="Gene3D" id="3.30.200.20">
    <property type="entry name" value="Phosphorylase Kinase, domain 1"/>
    <property type="match status" value="1"/>
</dbReference>
<dbReference type="InterPro" id="IPR017441">
    <property type="entry name" value="Protein_kinase_ATP_BS"/>
</dbReference>
<dbReference type="PROSITE" id="PS00108">
    <property type="entry name" value="PROTEIN_KINASE_ST"/>
    <property type="match status" value="1"/>
</dbReference>
<keyword evidence="1" id="KW-0808">Transferase</keyword>
<gene>
    <name evidence="9" type="ORF">JY651_20430</name>
</gene>
<dbReference type="InterPro" id="IPR011009">
    <property type="entry name" value="Kinase-like_dom_sf"/>
</dbReference>
<dbReference type="SUPFAM" id="SSF56112">
    <property type="entry name" value="Protein kinase-like (PK-like)"/>
    <property type="match status" value="1"/>
</dbReference>
<dbReference type="RefSeq" id="WP_206728659.1">
    <property type="nucleotide sequence ID" value="NZ_CP071090.1"/>
</dbReference>
<name>A0ABX7P9N5_9BACT</name>
<reference evidence="9 10" key="1">
    <citation type="submission" date="2021-02" db="EMBL/GenBank/DDBJ databases">
        <title>De Novo genome assembly of isolated myxobacteria.</title>
        <authorList>
            <person name="Stevens D.C."/>
        </authorList>
    </citation>
    <scope>NUCLEOTIDE SEQUENCE [LARGE SCALE GENOMIC DNA]</scope>
    <source>
        <strain evidence="10">SCPEA02</strain>
    </source>
</reference>
<feature type="compositionally biased region" description="Pro residues" evidence="6">
    <location>
        <begin position="39"/>
        <end position="50"/>
    </location>
</feature>
<dbReference type="EMBL" id="CP071090">
    <property type="protein sequence ID" value="QSQ27132.1"/>
    <property type="molecule type" value="Genomic_DNA"/>
</dbReference>
<dbReference type="PANTHER" id="PTHR43289:SF6">
    <property type="entry name" value="SERINE_THREONINE-PROTEIN KINASE NEKL-3"/>
    <property type="match status" value="1"/>
</dbReference>
<dbReference type="PANTHER" id="PTHR43289">
    <property type="entry name" value="MITOGEN-ACTIVATED PROTEIN KINASE KINASE KINASE 20-RELATED"/>
    <property type="match status" value="1"/>
</dbReference>
<evidence type="ECO:0000313" key="9">
    <source>
        <dbReference type="EMBL" id="QSQ27132.1"/>
    </source>
</evidence>
<dbReference type="PROSITE" id="PS50011">
    <property type="entry name" value="PROTEIN_KINASE_DOM"/>
    <property type="match status" value="1"/>
</dbReference>
<dbReference type="Pfam" id="PF00069">
    <property type="entry name" value="Pkinase"/>
    <property type="match status" value="1"/>
</dbReference>
<keyword evidence="4 5" id="KW-0067">ATP-binding</keyword>
<evidence type="ECO:0000256" key="5">
    <source>
        <dbReference type="PROSITE-ProRule" id="PRU10141"/>
    </source>
</evidence>
<proteinExistence type="predicted"/>
<keyword evidence="7" id="KW-1133">Transmembrane helix</keyword>
<dbReference type="Proteomes" id="UP000662747">
    <property type="component" value="Chromosome"/>
</dbReference>
<dbReference type="PROSITE" id="PS00107">
    <property type="entry name" value="PROTEIN_KINASE_ATP"/>
    <property type="match status" value="1"/>
</dbReference>
<evidence type="ECO:0000256" key="4">
    <source>
        <dbReference type="ARBA" id="ARBA00022840"/>
    </source>
</evidence>
<protein>
    <submittedName>
        <fullName evidence="9">Serine/threonine protein kinase</fullName>
    </submittedName>
</protein>
<evidence type="ECO:0000256" key="7">
    <source>
        <dbReference type="SAM" id="Phobius"/>
    </source>
</evidence>
<keyword evidence="10" id="KW-1185">Reference proteome</keyword>
<evidence type="ECO:0000259" key="8">
    <source>
        <dbReference type="PROSITE" id="PS50011"/>
    </source>
</evidence>
<dbReference type="InterPro" id="IPR008271">
    <property type="entry name" value="Ser/Thr_kinase_AS"/>
</dbReference>
<dbReference type="SMART" id="SM00220">
    <property type="entry name" value="S_TKc"/>
    <property type="match status" value="1"/>
</dbReference>